<evidence type="ECO:0000313" key="3">
    <source>
        <dbReference type="EMBL" id="KAJ2784979.1"/>
    </source>
</evidence>
<feature type="signal peptide" evidence="1">
    <location>
        <begin position="1"/>
        <end position="20"/>
    </location>
</feature>
<dbReference type="GO" id="GO:0006032">
    <property type="term" value="P:chitin catabolic process"/>
    <property type="evidence" value="ECO:0007669"/>
    <property type="project" value="TreeGrafter"/>
</dbReference>
<dbReference type="AlphaFoldDB" id="A0A9W8LK38"/>
<dbReference type="Gene3D" id="3.10.50.10">
    <property type="match status" value="1"/>
</dbReference>
<sequence length="779" mass="81674">MRLVRSVAAAALLLAAVVAGGPVIVGHYSPSSDVQLAAAELSKYTHLNIVAGAVNPDGSLATDALLAATTTNVKASGPKVLVSIGGAPGPASLSAVLADTTAQPRLAASLVALVSSSGANGVDVDWRRPGQRLGVCGDGETGNPANLLALLTEVRAQFEQQFGIGKKLVTATVGADALDASAFARVIDYVHLQPSGAAGPGAPPSLTATIDAWTAAGWPADQLTAGVAFFGRASTAPAEATASQRQVYMGTAVQGDRDDVYAVDPCTGTLAPSGQWQWRNLRTQGVLLTPTKAAAPWVQRRDDTTQTPWLFNPATRTAISYEDPQSIRAKIAHAAARGLAGASIRSAEMDYNGELLAAVRAWSGNTALGRTQWRRASSCEEDTVTCKDEGKSSDYTVCRNGKPKDGSCKNGKMCYQDVNCHTCKDPPEGTDPEAECIEGEGQCDSPFISYKAKTCKDGYMQRDNCKSSQVCYLKSGVRQCMDADPSSTGCPPNISKGNGACVKVGELPDYNVCDSTTNEMVPGKCPKGQVCLLNGASYKCGAKSTQSAGECTENTGECEMQNIKTGYWQCLGGKRVDQQCKGGQVCKMNGDTPTCVNIPSCTDASGFCNKPGKSSRYVVCKGGVWTEDKCSSGNCYAKGDSYSCSKDDKPTSDTCTDGEGKCDDEYAKPGFMICKDQKKQQDSCKGGEPKTCSGSDVCYTVGDSYTNKKWVPANCDKDHLCFDDNGSGKCMVPKCTDGTTWCAEGLNAYNKCVGGAVVTTDCDSGLKCVTDSNKVSTCK</sequence>
<dbReference type="PANTHER" id="PTHR11177">
    <property type="entry name" value="CHITINASE"/>
    <property type="match status" value="1"/>
</dbReference>
<keyword evidence="4" id="KW-1185">Reference proteome</keyword>
<dbReference type="PANTHER" id="PTHR11177:SF392">
    <property type="entry name" value="HAP41P"/>
    <property type="match status" value="1"/>
</dbReference>
<dbReference type="EMBL" id="JANBUL010000017">
    <property type="protein sequence ID" value="KAJ2784979.1"/>
    <property type="molecule type" value="Genomic_DNA"/>
</dbReference>
<reference evidence="3" key="1">
    <citation type="submission" date="2022-07" db="EMBL/GenBank/DDBJ databases">
        <title>Phylogenomic reconstructions and comparative analyses of Kickxellomycotina fungi.</title>
        <authorList>
            <person name="Reynolds N.K."/>
            <person name="Stajich J.E."/>
            <person name="Barry K."/>
            <person name="Grigoriev I.V."/>
            <person name="Crous P."/>
            <person name="Smith M.E."/>
        </authorList>
    </citation>
    <scope>NUCLEOTIDE SEQUENCE</scope>
    <source>
        <strain evidence="3">NBRC 105414</strain>
    </source>
</reference>
<feature type="chain" id="PRO_5040754363" description="GH18 domain-containing protein" evidence="1">
    <location>
        <begin position="21"/>
        <end position="779"/>
    </location>
</feature>
<evidence type="ECO:0000313" key="4">
    <source>
        <dbReference type="Proteomes" id="UP001140217"/>
    </source>
</evidence>
<feature type="domain" description="GH18" evidence="2">
    <location>
        <begin position="22"/>
        <end position="366"/>
    </location>
</feature>
<dbReference type="SUPFAM" id="SSF51445">
    <property type="entry name" value="(Trans)glycosidases"/>
    <property type="match status" value="1"/>
</dbReference>
<dbReference type="Proteomes" id="UP001140217">
    <property type="component" value="Unassembled WGS sequence"/>
</dbReference>
<organism evidence="3 4">
    <name type="scientific">Coemansia javaensis</name>
    <dbReference type="NCBI Taxonomy" id="2761396"/>
    <lineage>
        <taxon>Eukaryota</taxon>
        <taxon>Fungi</taxon>
        <taxon>Fungi incertae sedis</taxon>
        <taxon>Zoopagomycota</taxon>
        <taxon>Kickxellomycotina</taxon>
        <taxon>Kickxellomycetes</taxon>
        <taxon>Kickxellales</taxon>
        <taxon>Kickxellaceae</taxon>
        <taxon>Coemansia</taxon>
    </lineage>
</organism>
<protein>
    <recommendedName>
        <fullName evidence="2">GH18 domain-containing protein</fullName>
    </recommendedName>
</protein>
<accession>A0A9W8LK38</accession>
<dbReference type="InterPro" id="IPR011583">
    <property type="entry name" value="Chitinase_II/V-like_cat"/>
</dbReference>
<evidence type="ECO:0000256" key="1">
    <source>
        <dbReference type="SAM" id="SignalP"/>
    </source>
</evidence>
<dbReference type="InterPro" id="IPR001223">
    <property type="entry name" value="Glyco_hydro18_cat"/>
</dbReference>
<dbReference type="InterPro" id="IPR029070">
    <property type="entry name" value="Chitinase_insertion_sf"/>
</dbReference>
<name>A0A9W8LK38_9FUNG</name>
<proteinExistence type="predicted"/>
<dbReference type="SMART" id="SM00636">
    <property type="entry name" value="Glyco_18"/>
    <property type="match status" value="1"/>
</dbReference>
<keyword evidence="1" id="KW-0732">Signal</keyword>
<dbReference type="Pfam" id="PF00704">
    <property type="entry name" value="Glyco_hydro_18"/>
    <property type="match status" value="1"/>
</dbReference>
<gene>
    <name evidence="3" type="ORF">H4R18_000793</name>
</gene>
<dbReference type="PROSITE" id="PS51910">
    <property type="entry name" value="GH18_2"/>
    <property type="match status" value="1"/>
</dbReference>
<dbReference type="GO" id="GO:0005975">
    <property type="term" value="P:carbohydrate metabolic process"/>
    <property type="evidence" value="ECO:0007669"/>
    <property type="project" value="InterPro"/>
</dbReference>
<dbReference type="InterPro" id="IPR017853">
    <property type="entry name" value="GH"/>
</dbReference>
<dbReference type="InterPro" id="IPR050314">
    <property type="entry name" value="Glycosyl_Hydrlase_18"/>
</dbReference>
<dbReference type="GO" id="GO:0005576">
    <property type="term" value="C:extracellular region"/>
    <property type="evidence" value="ECO:0007669"/>
    <property type="project" value="TreeGrafter"/>
</dbReference>
<dbReference type="GO" id="GO:0004568">
    <property type="term" value="F:chitinase activity"/>
    <property type="evidence" value="ECO:0007669"/>
    <property type="project" value="TreeGrafter"/>
</dbReference>
<dbReference type="OrthoDB" id="76388at2759"/>
<comment type="caution">
    <text evidence="3">The sequence shown here is derived from an EMBL/GenBank/DDBJ whole genome shotgun (WGS) entry which is preliminary data.</text>
</comment>
<evidence type="ECO:0000259" key="2">
    <source>
        <dbReference type="PROSITE" id="PS51910"/>
    </source>
</evidence>
<dbReference type="Gene3D" id="3.20.20.80">
    <property type="entry name" value="Glycosidases"/>
    <property type="match status" value="1"/>
</dbReference>
<dbReference type="GO" id="GO:0008061">
    <property type="term" value="F:chitin binding"/>
    <property type="evidence" value="ECO:0007669"/>
    <property type="project" value="InterPro"/>
</dbReference>